<protein>
    <submittedName>
        <fullName evidence="2">Uncharacterized protein</fullName>
    </submittedName>
</protein>
<dbReference type="EMBL" id="MTYJ01000517">
    <property type="protein sequence ID" value="OWA55042.1"/>
    <property type="molecule type" value="Genomic_DNA"/>
</dbReference>
<keyword evidence="1" id="KW-0175">Coiled coil</keyword>
<evidence type="ECO:0000256" key="1">
    <source>
        <dbReference type="SAM" id="Coils"/>
    </source>
</evidence>
<organism evidence="2 3">
    <name type="scientific">Hypsibius exemplaris</name>
    <name type="common">Freshwater tardigrade</name>
    <dbReference type="NCBI Taxonomy" id="2072580"/>
    <lineage>
        <taxon>Eukaryota</taxon>
        <taxon>Metazoa</taxon>
        <taxon>Ecdysozoa</taxon>
        <taxon>Tardigrada</taxon>
        <taxon>Eutardigrada</taxon>
        <taxon>Parachela</taxon>
        <taxon>Hypsibioidea</taxon>
        <taxon>Hypsibiidae</taxon>
        <taxon>Hypsibius</taxon>
    </lineage>
</organism>
<feature type="coiled-coil region" evidence="1">
    <location>
        <begin position="118"/>
        <end position="145"/>
    </location>
</feature>
<reference evidence="3" key="1">
    <citation type="submission" date="2017-01" db="EMBL/GenBank/DDBJ databases">
        <title>Comparative genomics of anhydrobiosis in the tardigrade Hypsibius dujardini.</title>
        <authorList>
            <person name="Yoshida Y."/>
            <person name="Koutsovoulos G."/>
            <person name="Laetsch D."/>
            <person name="Stevens L."/>
            <person name="Kumar S."/>
            <person name="Horikawa D."/>
            <person name="Ishino K."/>
            <person name="Komine S."/>
            <person name="Tomita M."/>
            <person name="Blaxter M."/>
            <person name="Arakawa K."/>
        </authorList>
    </citation>
    <scope>NUCLEOTIDE SEQUENCE [LARGE SCALE GENOMIC DNA]</scope>
    <source>
        <strain evidence="3">Z151</strain>
    </source>
</reference>
<proteinExistence type="predicted"/>
<accession>A0A9X6RPF6</accession>
<sequence length="165" mass="18448">MLAIQMLVFKFQRQLFLAELQAGKMTPRQNWIVEQVEHAVSLVDRQRGLGKGEAAAIVYIMNPNHPHRGDDYEEFRTAVSNVLNNVGTNVNNGKLYVTAGKRWTIQQGYVTGGITTVRETQQQALEEARTQLTAARRAARESLELQAVVVAEQLGNLNVANDDEE</sequence>
<gene>
    <name evidence="2" type="ORF">BV898_19427</name>
</gene>
<evidence type="ECO:0000313" key="2">
    <source>
        <dbReference type="EMBL" id="OWA55042.1"/>
    </source>
</evidence>
<dbReference type="AlphaFoldDB" id="A0A9X6RPF6"/>
<comment type="caution">
    <text evidence="2">The sequence shown here is derived from an EMBL/GenBank/DDBJ whole genome shotgun (WGS) entry which is preliminary data.</text>
</comment>
<keyword evidence="3" id="KW-1185">Reference proteome</keyword>
<evidence type="ECO:0000313" key="3">
    <source>
        <dbReference type="Proteomes" id="UP000192578"/>
    </source>
</evidence>
<dbReference type="Proteomes" id="UP000192578">
    <property type="component" value="Unassembled WGS sequence"/>
</dbReference>
<name>A0A9X6RPF6_HYPEX</name>